<accession>A0A822XJM1</accession>
<evidence type="ECO:0000313" key="2">
    <source>
        <dbReference type="EMBL" id="DAD18995.1"/>
    </source>
</evidence>
<keyword evidence="1" id="KW-0812">Transmembrane</keyword>
<protein>
    <submittedName>
        <fullName evidence="2">Uncharacterized protein</fullName>
    </submittedName>
</protein>
<proteinExistence type="predicted"/>
<name>A0A822XJM1_NELNU</name>
<sequence length="67" mass="7832">MASTQVIPLQLGLCPVPEQTFYLKFINRLLLVIAPSHIELWNSSQFFILFYFIQTFGFVVAFFIFLL</sequence>
<feature type="transmembrane region" description="Helical" evidence="1">
    <location>
        <begin position="46"/>
        <end position="66"/>
    </location>
</feature>
<comment type="caution">
    <text evidence="2">The sequence shown here is derived from an EMBL/GenBank/DDBJ whole genome shotgun (WGS) entry which is preliminary data.</text>
</comment>
<keyword evidence="1" id="KW-1133">Transmembrane helix</keyword>
<dbReference type="Proteomes" id="UP000607653">
    <property type="component" value="Unassembled WGS sequence"/>
</dbReference>
<reference evidence="2 3" key="1">
    <citation type="journal article" date="2020" name="Mol. Biol. Evol.">
        <title>Distinct Expression and Methylation Patterns for Genes with Different Fates following a Single Whole-Genome Duplication in Flowering Plants.</title>
        <authorList>
            <person name="Shi T."/>
            <person name="Rahmani R.S."/>
            <person name="Gugger P.F."/>
            <person name="Wang M."/>
            <person name="Li H."/>
            <person name="Zhang Y."/>
            <person name="Li Z."/>
            <person name="Wang Q."/>
            <person name="Van de Peer Y."/>
            <person name="Marchal K."/>
            <person name="Chen J."/>
        </authorList>
    </citation>
    <scope>NUCLEOTIDE SEQUENCE [LARGE SCALE GENOMIC DNA]</scope>
    <source>
        <tissue evidence="2">Leaf</tissue>
    </source>
</reference>
<keyword evidence="1" id="KW-0472">Membrane</keyword>
<evidence type="ECO:0000313" key="3">
    <source>
        <dbReference type="Proteomes" id="UP000607653"/>
    </source>
</evidence>
<organism evidence="2 3">
    <name type="scientific">Nelumbo nucifera</name>
    <name type="common">Sacred lotus</name>
    <dbReference type="NCBI Taxonomy" id="4432"/>
    <lineage>
        <taxon>Eukaryota</taxon>
        <taxon>Viridiplantae</taxon>
        <taxon>Streptophyta</taxon>
        <taxon>Embryophyta</taxon>
        <taxon>Tracheophyta</taxon>
        <taxon>Spermatophyta</taxon>
        <taxon>Magnoliopsida</taxon>
        <taxon>Proteales</taxon>
        <taxon>Nelumbonaceae</taxon>
        <taxon>Nelumbo</taxon>
    </lineage>
</organism>
<dbReference type="AlphaFoldDB" id="A0A822XJM1"/>
<keyword evidence="3" id="KW-1185">Reference proteome</keyword>
<gene>
    <name evidence="2" type="ORF">HUJ06_020458</name>
</gene>
<evidence type="ECO:0000256" key="1">
    <source>
        <dbReference type="SAM" id="Phobius"/>
    </source>
</evidence>
<dbReference type="EMBL" id="DUZY01000001">
    <property type="protein sequence ID" value="DAD18995.1"/>
    <property type="molecule type" value="Genomic_DNA"/>
</dbReference>